<dbReference type="GO" id="GO:0106274">
    <property type="term" value="F:NAD+-protein-arginine ADP-ribosyltransferase activity"/>
    <property type="evidence" value="ECO:0007669"/>
    <property type="project" value="UniProtKB-EC"/>
</dbReference>
<evidence type="ECO:0000313" key="9">
    <source>
        <dbReference type="Proteomes" id="UP001152797"/>
    </source>
</evidence>
<dbReference type="Pfam" id="PF01129">
    <property type="entry name" value="ART"/>
    <property type="match status" value="1"/>
</dbReference>
<dbReference type="AlphaFoldDB" id="A0A9P1G3H6"/>
<sequence>MLVQCGEDASCQSLTGKSTVQGGQCCPLGRLFFSSTSKTLTAAFGGNFRFEIHCNKCLMATQTNREGLNGNGVDIFVPAQIQHLSQYPNEDEVLYPPYTKFRVVSRIDGLLGEVTVVMETMEFPCLNSLMQQGQWDKVQHGIAARSQSATKASPAWLTQHQEQEGSFLSQVAKKVVSEGATSGGLAVIPQLQGLGANPQKAHEILKAAMMDQYVPLPESHGKWYFDVGLMNADDKQLADRIHEEGGTTWQKYFA</sequence>
<reference evidence="7" key="1">
    <citation type="submission" date="2022-10" db="EMBL/GenBank/DDBJ databases">
        <authorList>
            <person name="Chen Y."/>
            <person name="Dougan E. K."/>
            <person name="Chan C."/>
            <person name="Rhodes N."/>
            <person name="Thang M."/>
        </authorList>
    </citation>
    <scope>NUCLEOTIDE SEQUENCE</scope>
</reference>
<dbReference type="Gene3D" id="3.90.176.10">
    <property type="entry name" value="Toxin ADP-ribosyltransferase, Chain A, domain 1"/>
    <property type="match status" value="1"/>
</dbReference>
<comment type="caution">
    <text evidence="7">The sequence shown here is derived from an EMBL/GenBank/DDBJ whole genome shotgun (WGS) entry which is preliminary data.</text>
</comment>
<evidence type="ECO:0000256" key="2">
    <source>
        <dbReference type="ARBA" id="ARBA00022676"/>
    </source>
</evidence>
<evidence type="ECO:0000313" key="7">
    <source>
        <dbReference type="EMBL" id="CAI3999619.1"/>
    </source>
</evidence>
<evidence type="ECO:0000256" key="1">
    <source>
        <dbReference type="ARBA" id="ARBA00009558"/>
    </source>
</evidence>
<keyword evidence="6" id="KW-0520">NAD</keyword>
<gene>
    <name evidence="7" type="ORF">C1SCF055_LOCUS25803</name>
</gene>
<keyword evidence="2 6" id="KW-0328">Glycosyltransferase</keyword>
<evidence type="ECO:0000256" key="3">
    <source>
        <dbReference type="ARBA" id="ARBA00022679"/>
    </source>
</evidence>
<dbReference type="EMBL" id="CAMXCT010002659">
    <property type="protein sequence ID" value="CAI3999619.1"/>
    <property type="molecule type" value="Genomic_DNA"/>
</dbReference>
<reference evidence="8 9" key="2">
    <citation type="submission" date="2024-05" db="EMBL/GenBank/DDBJ databases">
        <authorList>
            <person name="Chen Y."/>
            <person name="Shah S."/>
            <person name="Dougan E. K."/>
            <person name="Thang M."/>
            <person name="Chan C."/>
        </authorList>
    </citation>
    <scope>NUCLEOTIDE SEQUENCE [LARGE SCALE GENOMIC DNA]</scope>
</reference>
<evidence type="ECO:0000256" key="4">
    <source>
        <dbReference type="ARBA" id="ARBA00022695"/>
    </source>
</evidence>
<organism evidence="7">
    <name type="scientific">Cladocopium goreaui</name>
    <dbReference type="NCBI Taxonomy" id="2562237"/>
    <lineage>
        <taxon>Eukaryota</taxon>
        <taxon>Sar</taxon>
        <taxon>Alveolata</taxon>
        <taxon>Dinophyceae</taxon>
        <taxon>Suessiales</taxon>
        <taxon>Symbiodiniaceae</taxon>
        <taxon>Cladocopium</taxon>
    </lineage>
</organism>
<keyword evidence="9" id="KW-1185">Reference proteome</keyword>
<keyword evidence="3 6" id="KW-0808">Transferase</keyword>
<keyword evidence="4" id="KW-0548">Nucleotidyltransferase</keyword>
<dbReference type="Proteomes" id="UP001152797">
    <property type="component" value="Unassembled WGS sequence"/>
</dbReference>
<protein>
    <recommendedName>
        <fullName evidence="6">NAD(P)(+)--arginine ADP-ribosyltransferase</fullName>
        <ecNumber evidence="6">2.4.2.31</ecNumber>
    </recommendedName>
    <alternativeName>
        <fullName evidence="6">Mono(ADP-ribosyl)transferase</fullName>
    </alternativeName>
</protein>
<name>A0A9P1G3H6_9DINO</name>
<dbReference type="EMBL" id="CAMXCT030002659">
    <property type="protein sequence ID" value="CAL4786931.1"/>
    <property type="molecule type" value="Genomic_DNA"/>
</dbReference>
<evidence type="ECO:0000256" key="6">
    <source>
        <dbReference type="RuleBase" id="RU361228"/>
    </source>
</evidence>
<comment type="catalytic activity">
    <reaction evidence="5 6">
        <text>L-arginyl-[protein] + NAD(+) = N(omega)-(ADP-D-ribosyl)-L-arginyl-[protein] + nicotinamide + H(+)</text>
        <dbReference type="Rhea" id="RHEA:19149"/>
        <dbReference type="Rhea" id="RHEA-COMP:10532"/>
        <dbReference type="Rhea" id="RHEA-COMP:15087"/>
        <dbReference type="ChEBI" id="CHEBI:15378"/>
        <dbReference type="ChEBI" id="CHEBI:17154"/>
        <dbReference type="ChEBI" id="CHEBI:29965"/>
        <dbReference type="ChEBI" id="CHEBI:57540"/>
        <dbReference type="ChEBI" id="CHEBI:142554"/>
        <dbReference type="EC" id="2.4.2.31"/>
    </reaction>
</comment>
<dbReference type="EMBL" id="CAMXCT020002659">
    <property type="protein sequence ID" value="CAL1152994.1"/>
    <property type="molecule type" value="Genomic_DNA"/>
</dbReference>
<accession>A0A9P1G3H6</accession>
<comment type="similarity">
    <text evidence="1 6">Belongs to the Arg-specific ADP-ribosyltransferase family.</text>
</comment>
<dbReference type="SUPFAM" id="SSF56399">
    <property type="entry name" value="ADP-ribosylation"/>
    <property type="match status" value="1"/>
</dbReference>
<evidence type="ECO:0000256" key="5">
    <source>
        <dbReference type="ARBA" id="ARBA00047597"/>
    </source>
</evidence>
<evidence type="ECO:0000313" key="8">
    <source>
        <dbReference type="EMBL" id="CAL4786931.1"/>
    </source>
</evidence>
<keyword evidence="6" id="KW-0521">NADP</keyword>
<dbReference type="GO" id="GO:0016779">
    <property type="term" value="F:nucleotidyltransferase activity"/>
    <property type="evidence" value="ECO:0007669"/>
    <property type="project" value="UniProtKB-KW"/>
</dbReference>
<dbReference type="OrthoDB" id="185373at2759"/>
<proteinExistence type="inferred from homology"/>
<dbReference type="InterPro" id="IPR000768">
    <property type="entry name" value="ART"/>
</dbReference>
<dbReference type="EC" id="2.4.2.31" evidence="6"/>